<keyword evidence="4" id="KW-0328">Glycosyltransferase</keyword>
<dbReference type="GO" id="GO:0016020">
    <property type="term" value="C:membrane"/>
    <property type="evidence" value="ECO:0007669"/>
    <property type="project" value="UniProtKB-SubCell"/>
</dbReference>
<dbReference type="Pfam" id="PF02709">
    <property type="entry name" value="Glyco_transf_7C"/>
    <property type="match status" value="1"/>
</dbReference>
<keyword evidence="8" id="KW-1133">Transmembrane helix</keyword>
<feature type="compositionally biased region" description="Acidic residues" evidence="11">
    <location>
        <begin position="129"/>
        <end position="164"/>
    </location>
</feature>
<evidence type="ECO:0000256" key="6">
    <source>
        <dbReference type="ARBA" id="ARBA00022692"/>
    </source>
</evidence>
<keyword evidence="9" id="KW-0472">Membrane</keyword>
<dbReference type="InterPro" id="IPR027995">
    <property type="entry name" value="Galactosyl_T_N"/>
</dbReference>
<dbReference type="UniPathway" id="UPA00378"/>
<dbReference type="InterPro" id="IPR029044">
    <property type="entry name" value="Nucleotide-diphossugar_trans"/>
</dbReference>
<reference evidence="14" key="1">
    <citation type="journal article" date="2020" name="Nature">
        <title>Giant virus diversity and host interactions through global metagenomics.</title>
        <authorList>
            <person name="Schulz F."/>
            <person name="Roux S."/>
            <person name="Paez-Espino D."/>
            <person name="Jungbluth S."/>
            <person name="Walsh D.A."/>
            <person name="Denef V.J."/>
            <person name="McMahon K.D."/>
            <person name="Konstantinidis K.T."/>
            <person name="Eloe-Fadrosh E.A."/>
            <person name="Kyrpides N.C."/>
            <person name="Woyke T."/>
        </authorList>
    </citation>
    <scope>NUCLEOTIDE SEQUENCE</scope>
    <source>
        <strain evidence="14">GVMAG-M-3300009068-24</strain>
    </source>
</reference>
<accession>A0A6C0ERG5</accession>
<evidence type="ECO:0000256" key="11">
    <source>
        <dbReference type="SAM" id="MobiDB-lite"/>
    </source>
</evidence>
<dbReference type="PRINTS" id="PR02050">
    <property type="entry name" value="B14GALTRFASE"/>
</dbReference>
<feature type="domain" description="Galactosyltransferase C-terminal" evidence="12">
    <location>
        <begin position="370"/>
        <end position="422"/>
    </location>
</feature>
<feature type="compositionally biased region" description="Low complexity" evidence="11">
    <location>
        <begin position="165"/>
        <end position="184"/>
    </location>
</feature>
<feature type="compositionally biased region" description="Acidic residues" evidence="11">
    <location>
        <begin position="91"/>
        <end position="114"/>
    </location>
</feature>
<dbReference type="EMBL" id="MN738884">
    <property type="protein sequence ID" value="QHT29885.1"/>
    <property type="molecule type" value="Genomic_DNA"/>
</dbReference>
<keyword evidence="6" id="KW-0812">Transmembrane</keyword>
<feature type="domain" description="Galactosyltransferase N-terminal" evidence="13">
    <location>
        <begin position="268"/>
        <end position="351"/>
    </location>
</feature>
<comment type="subcellular location">
    <subcellularLocation>
        <location evidence="1">Membrane</location>
        <topology evidence="1">Single-pass type II membrane protein</topology>
    </subcellularLocation>
</comment>
<dbReference type="InterPro" id="IPR027791">
    <property type="entry name" value="Galactosyl_T_C"/>
</dbReference>
<sequence length="523" mass="59769">MQSELDQEVQYSEEVVAKDQQEEAVQEPEEPMPQEEPEEDQILVFEKAPVEEPEQAPAEDQELVFEQPQQAPVEEPEQDQELVFEQPEQAPAEDQELVFEQAPVEESEQEEDQPQELVFEQPEQAPAEDQVEEQAQAEEQAPAEEQEQEPVEEQEQEPVEEQELVFEQPEQVPTTPVTLPTQEPETPEKPENTVEDMDMSSLPEADSPVQTLHFAPIEPAQDAHIPEGLLRLPTLLFHPETGYMDPNAPIPTPSSQEETEPTEPIVPKVIFLVPYRSRETQRALFDSKMRNVILSDKPAGYYQIFYIHQADNRPFNRGAMKNIGFIMVRKMYPDDYAGITLVFNDVDTTPNYRETIPSYETTAGVVKHFYGFPHALGGIVAILASDFERINGFPNYWAWGYEDNMLNKRVLAANITVDRSTFYPNTDVNHIQQMPSGTVRTVNSGEFDRYARNVDEGINTIRQLYYQPNDQATISGVIDVTQFNTAYDYNPMLDREFNISKSNVPFTVGFSAKRRSRLNMVMS</sequence>
<keyword evidence="7" id="KW-0735">Signal-anchor</keyword>
<evidence type="ECO:0000256" key="4">
    <source>
        <dbReference type="ARBA" id="ARBA00022676"/>
    </source>
</evidence>
<evidence type="ECO:0000259" key="12">
    <source>
        <dbReference type="Pfam" id="PF02709"/>
    </source>
</evidence>
<evidence type="ECO:0008006" key="15">
    <source>
        <dbReference type="Google" id="ProtNLM"/>
    </source>
</evidence>
<name>A0A6C0ERG5_9ZZZZ</name>
<dbReference type="AlphaFoldDB" id="A0A6C0ERG5"/>
<dbReference type="GO" id="GO:0008378">
    <property type="term" value="F:galactosyltransferase activity"/>
    <property type="evidence" value="ECO:0007669"/>
    <property type="project" value="TreeGrafter"/>
</dbReference>
<evidence type="ECO:0000256" key="8">
    <source>
        <dbReference type="ARBA" id="ARBA00022989"/>
    </source>
</evidence>
<dbReference type="Pfam" id="PF13733">
    <property type="entry name" value="Glyco_transf_7N"/>
    <property type="match status" value="1"/>
</dbReference>
<dbReference type="SUPFAM" id="SSF53448">
    <property type="entry name" value="Nucleotide-diphospho-sugar transferases"/>
    <property type="match status" value="1"/>
</dbReference>
<dbReference type="PANTHER" id="PTHR19300:SF57">
    <property type="entry name" value="BETA-1,4-N-ACETYLGALACTOSAMINYLTRANSFERASE"/>
    <property type="match status" value="1"/>
</dbReference>
<evidence type="ECO:0000256" key="2">
    <source>
        <dbReference type="ARBA" id="ARBA00004922"/>
    </source>
</evidence>
<evidence type="ECO:0000256" key="1">
    <source>
        <dbReference type="ARBA" id="ARBA00004606"/>
    </source>
</evidence>
<evidence type="ECO:0000256" key="3">
    <source>
        <dbReference type="ARBA" id="ARBA00005735"/>
    </source>
</evidence>
<evidence type="ECO:0000256" key="9">
    <source>
        <dbReference type="ARBA" id="ARBA00023136"/>
    </source>
</evidence>
<keyword evidence="10" id="KW-0325">Glycoprotein</keyword>
<dbReference type="GO" id="GO:0005794">
    <property type="term" value="C:Golgi apparatus"/>
    <property type="evidence" value="ECO:0007669"/>
    <property type="project" value="TreeGrafter"/>
</dbReference>
<evidence type="ECO:0000256" key="5">
    <source>
        <dbReference type="ARBA" id="ARBA00022679"/>
    </source>
</evidence>
<keyword evidence="5" id="KW-0808">Transferase</keyword>
<protein>
    <recommendedName>
        <fullName evidence="15">Galactosyltransferase C-terminal domain-containing protein</fullName>
    </recommendedName>
</protein>
<dbReference type="InterPro" id="IPR003859">
    <property type="entry name" value="Galactosyl_T"/>
</dbReference>
<feature type="compositionally biased region" description="Acidic residues" evidence="11">
    <location>
        <begin position="51"/>
        <end position="63"/>
    </location>
</feature>
<comment type="similarity">
    <text evidence="3">Belongs to the glycosyltransferase 7 family.</text>
</comment>
<evidence type="ECO:0000256" key="10">
    <source>
        <dbReference type="ARBA" id="ARBA00023180"/>
    </source>
</evidence>
<dbReference type="PANTHER" id="PTHR19300">
    <property type="entry name" value="BETA-1,4-GALACTOSYLTRANSFERASE"/>
    <property type="match status" value="1"/>
</dbReference>
<proteinExistence type="inferred from homology"/>
<dbReference type="GO" id="GO:0005975">
    <property type="term" value="P:carbohydrate metabolic process"/>
    <property type="evidence" value="ECO:0007669"/>
    <property type="project" value="InterPro"/>
</dbReference>
<evidence type="ECO:0000256" key="7">
    <source>
        <dbReference type="ARBA" id="ARBA00022968"/>
    </source>
</evidence>
<comment type="pathway">
    <text evidence="2">Protein modification; protein glycosylation.</text>
</comment>
<dbReference type="Gene3D" id="3.90.550.10">
    <property type="entry name" value="Spore Coat Polysaccharide Biosynthesis Protein SpsA, Chain A"/>
    <property type="match status" value="1"/>
</dbReference>
<evidence type="ECO:0000259" key="13">
    <source>
        <dbReference type="Pfam" id="PF13733"/>
    </source>
</evidence>
<organism evidence="14">
    <name type="scientific">viral metagenome</name>
    <dbReference type="NCBI Taxonomy" id="1070528"/>
    <lineage>
        <taxon>unclassified sequences</taxon>
        <taxon>metagenomes</taxon>
        <taxon>organismal metagenomes</taxon>
    </lineage>
</organism>
<feature type="region of interest" description="Disordered" evidence="11">
    <location>
        <begin position="1"/>
        <end position="203"/>
    </location>
</feature>
<feature type="compositionally biased region" description="Acidic residues" evidence="11">
    <location>
        <begin position="22"/>
        <end position="41"/>
    </location>
</feature>
<evidence type="ECO:0000313" key="14">
    <source>
        <dbReference type="EMBL" id="QHT29885.1"/>
    </source>
</evidence>